<name>A0A423HXX5_9PSED</name>
<dbReference type="Pfam" id="PF26207">
    <property type="entry name" value="Phage_phiTE_015"/>
    <property type="match status" value="1"/>
</dbReference>
<evidence type="ECO:0000313" key="1">
    <source>
        <dbReference type="EMBL" id="RON17898.1"/>
    </source>
</evidence>
<dbReference type="InterPro" id="IPR058601">
    <property type="entry name" value="Phage_phiTE_015-like"/>
</dbReference>
<dbReference type="AlphaFoldDB" id="A0A423HXX5"/>
<protein>
    <submittedName>
        <fullName evidence="1">Uncharacterized protein</fullName>
    </submittedName>
</protein>
<comment type="caution">
    <text evidence="1">The sequence shown here is derived from an EMBL/GenBank/DDBJ whole genome shotgun (WGS) entry which is preliminary data.</text>
</comment>
<evidence type="ECO:0000313" key="2">
    <source>
        <dbReference type="Proteomes" id="UP000285636"/>
    </source>
</evidence>
<gene>
    <name evidence="1" type="ORF">BK660_21650</name>
</gene>
<organism evidence="1 2">
    <name type="scientific">Pseudomonas brassicacearum</name>
    <dbReference type="NCBI Taxonomy" id="930166"/>
    <lineage>
        <taxon>Bacteria</taxon>
        <taxon>Pseudomonadati</taxon>
        <taxon>Pseudomonadota</taxon>
        <taxon>Gammaproteobacteria</taxon>
        <taxon>Pseudomonadales</taxon>
        <taxon>Pseudomonadaceae</taxon>
        <taxon>Pseudomonas</taxon>
    </lineage>
</organism>
<accession>A0A423HXX5</accession>
<dbReference type="Proteomes" id="UP000285636">
    <property type="component" value="Unassembled WGS sequence"/>
</dbReference>
<reference evidence="1 2" key="1">
    <citation type="submission" date="2016-10" db="EMBL/GenBank/DDBJ databases">
        <title>Comparative genome analysis of multiple Pseudomonas spp. focuses on biocontrol and plant growth promoting traits.</title>
        <authorList>
            <person name="Tao X.-Y."/>
            <person name="Taylor C.G."/>
        </authorList>
    </citation>
    <scope>NUCLEOTIDE SEQUENCE [LARGE SCALE GENOMIC DNA]</scope>
    <source>
        <strain evidence="1 2">38D7</strain>
    </source>
</reference>
<proteinExistence type="predicted"/>
<sequence>MSEKMREGFEAWAKNQGYELWVSCSAQIVCGLTTSVAVAPGYTSQETQKAWEAWQASRESLVIELPPIWEESPNTALGQACAQIRTADIQAIKAAGLKVANQ</sequence>
<dbReference type="EMBL" id="MOBK01000009">
    <property type="protein sequence ID" value="RON17898.1"/>
    <property type="molecule type" value="Genomic_DNA"/>
</dbReference>